<evidence type="ECO:0000256" key="8">
    <source>
        <dbReference type="PIRSR" id="PIRSR601461-2"/>
    </source>
</evidence>
<evidence type="ECO:0000256" key="5">
    <source>
        <dbReference type="ARBA" id="ARBA00023157"/>
    </source>
</evidence>
<dbReference type="GeneID" id="7198399"/>
<dbReference type="FunFam" id="2.40.70.10:FF:000002">
    <property type="entry name" value="Vacuolar aspartic proteinase"/>
    <property type="match status" value="1"/>
</dbReference>
<dbReference type="InterPro" id="IPR001969">
    <property type="entry name" value="Aspartic_peptidase_AS"/>
</dbReference>
<evidence type="ECO:0000256" key="7">
    <source>
        <dbReference type="PIRSR" id="PIRSR601461-1"/>
    </source>
</evidence>
<dbReference type="KEGG" id="pti:PHATRDRAFT_16168"/>
<dbReference type="SUPFAM" id="SSF50630">
    <property type="entry name" value="Acid proteases"/>
    <property type="match status" value="1"/>
</dbReference>
<dbReference type="OrthoDB" id="771136at2759"/>
<dbReference type="PROSITE" id="PS51767">
    <property type="entry name" value="PEPTIDASE_A1"/>
    <property type="match status" value="1"/>
</dbReference>
<dbReference type="GO" id="GO:0004190">
    <property type="term" value="F:aspartic-type endopeptidase activity"/>
    <property type="evidence" value="ECO:0007669"/>
    <property type="project" value="UniProtKB-KW"/>
</dbReference>
<dbReference type="RefSeq" id="XP_002184476.1">
    <property type="nucleotide sequence ID" value="XM_002184440.1"/>
</dbReference>
<reference evidence="12" key="2">
    <citation type="submission" date="2008-08" db="EMBL/GenBank/DDBJ databases">
        <authorList>
            <consortium name="Diatom Consortium"/>
            <person name="Grigoriev I."/>
            <person name="Grimwood J."/>
            <person name="Kuo A."/>
            <person name="Otillar R.P."/>
            <person name="Salamov A."/>
            <person name="Detter J.C."/>
            <person name="Lindquist E."/>
            <person name="Shapiro H."/>
            <person name="Lucas S."/>
            <person name="Glavina del Rio T."/>
            <person name="Pitluck S."/>
            <person name="Rokhsar D."/>
            <person name="Bowler C."/>
        </authorList>
    </citation>
    <scope>GENOME REANNOTATION</scope>
    <source>
        <strain evidence="12">CCAP 1055/1</strain>
    </source>
</reference>
<dbReference type="PANTHER" id="PTHR47966:SF51">
    <property type="entry name" value="BETA-SITE APP-CLEAVING ENZYME, ISOFORM A-RELATED"/>
    <property type="match status" value="1"/>
</dbReference>
<accession>B7GBN2</accession>
<evidence type="ECO:0000256" key="1">
    <source>
        <dbReference type="ARBA" id="ARBA00007447"/>
    </source>
</evidence>
<dbReference type="eggNOG" id="KOG1339">
    <property type="taxonomic scope" value="Eukaryota"/>
</dbReference>
<dbReference type="FunFam" id="2.40.70.10:FF:000008">
    <property type="entry name" value="Cathepsin D"/>
    <property type="match status" value="1"/>
</dbReference>
<dbReference type="PRINTS" id="PR00792">
    <property type="entry name" value="PEPSIN"/>
</dbReference>
<feature type="active site" evidence="7">
    <location>
        <position position="44"/>
    </location>
</feature>
<organism evidence="11 12">
    <name type="scientific">Phaeodactylum tricornutum (strain CCAP 1055/1)</name>
    <dbReference type="NCBI Taxonomy" id="556484"/>
    <lineage>
        <taxon>Eukaryota</taxon>
        <taxon>Sar</taxon>
        <taxon>Stramenopiles</taxon>
        <taxon>Ochrophyta</taxon>
        <taxon>Bacillariophyta</taxon>
        <taxon>Bacillariophyceae</taxon>
        <taxon>Bacillariophycidae</taxon>
        <taxon>Naviculales</taxon>
        <taxon>Phaeodactylaceae</taxon>
        <taxon>Phaeodactylum</taxon>
    </lineage>
</organism>
<dbReference type="InParanoid" id="B7GBN2"/>
<name>B7GBN2_PHATC</name>
<evidence type="ECO:0000256" key="9">
    <source>
        <dbReference type="RuleBase" id="RU000454"/>
    </source>
</evidence>
<evidence type="ECO:0000313" key="12">
    <source>
        <dbReference type="Proteomes" id="UP000000759"/>
    </source>
</evidence>
<dbReference type="STRING" id="556484.B7GBN2"/>
<dbReference type="Gene3D" id="2.40.70.10">
    <property type="entry name" value="Acid Proteases"/>
    <property type="match status" value="2"/>
</dbReference>
<dbReference type="InterPro" id="IPR033121">
    <property type="entry name" value="PEPTIDASE_A1"/>
</dbReference>
<dbReference type="InterPro" id="IPR021109">
    <property type="entry name" value="Peptidase_aspartic_dom_sf"/>
</dbReference>
<feature type="disulfide bond" evidence="8">
    <location>
        <begin position="268"/>
        <end position="301"/>
    </location>
</feature>
<dbReference type="PROSITE" id="PS00141">
    <property type="entry name" value="ASP_PROTEASE"/>
    <property type="match status" value="2"/>
</dbReference>
<evidence type="ECO:0000313" key="11">
    <source>
        <dbReference type="EMBL" id="EEC43875.1"/>
    </source>
</evidence>
<dbReference type="HOGENOM" id="CLU_013253_1_4_1"/>
<keyword evidence="6" id="KW-0325">Glycoprotein</keyword>
<evidence type="ECO:0000256" key="4">
    <source>
        <dbReference type="ARBA" id="ARBA00022801"/>
    </source>
</evidence>
<keyword evidence="3 9" id="KW-0064">Aspartyl protease</keyword>
<dbReference type="PaxDb" id="2850-Phatr16168"/>
<keyword evidence="4 9" id="KW-0378">Hydrolase</keyword>
<feature type="non-terminal residue" evidence="11">
    <location>
        <position position="1"/>
    </location>
</feature>
<dbReference type="Gene3D" id="2.60.40.1960">
    <property type="match status" value="1"/>
</dbReference>
<keyword evidence="5 8" id="KW-1015">Disulfide bond</keyword>
<evidence type="ECO:0000259" key="10">
    <source>
        <dbReference type="PROSITE" id="PS51767"/>
    </source>
</evidence>
<proteinExistence type="inferred from homology"/>
<feature type="active site" evidence="7">
    <location>
        <position position="234"/>
    </location>
</feature>
<protein>
    <recommendedName>
        <fullName evidence="10">Peptidase A1 domain-containing protein</fullName>
    </recommendedName>
</protein>
<dbReference type="AlphaFoldDB" id="B7GBN2"/>
<evidence type="ECO:0000256" key="3">
    <source>
        <dbReference type="ARBA" id="ARBA00022750"/>
    </source>
</evidence>
<dbReference type="FunCoup" id="B7GBN2">
    <property type="interactions" value="11"/>
</dbReference>
<comment type="similarity">
    <text evidence="1 9">Belongs to the peptidase A1 family.</text>
</comment>
<dbReference type="Proteomes" id="UP000000759">
    <property type="component" value="Chromosome 24"/>
</dbReference>
<dbReference type="InterPro" id="IPR001461">
    <property type="entry name" value="Aspartic_peptidase_A1"/>
</dbReference>
<keyword evidence="12" id="KW-1185">Reference proteome</keyword>
<dbReference type="GO" id="GO:0006508">
    <property type="term" value="P:proteolysis"/>
    <property type="evidence" value="ECO:0007669"/>
    <property type="project" value="UniProtKB-KW"/>
</dbReference>
<dbReference type="Pfam" id="PF00026">
    <property type="entry name" value="Asp"/>
    <property type="match status" value="1"/>
</dbReference>
<feature type="domain" description="Peptidase A1" evidence="10">
    <location>
        <begin position="26"/>
        <end position="341"/>
    </location>
</feature>
<reference evidence="11 12" key="1">
    <citation type="journal article" date="2008" name="Nature">
        <title>The Phaeodactylum genome reveals the evolutionary history of diatom genomes.</title>
        <authorList>
            <person name="Bowler C."/>
            <person name="Allen A.E."/>
            <person name="Badger J.H."/>
            <person name="Grimwood J."/>
            <person name="Jabbari K."/>
            <person name="Kuo A."/>
            <person name="Maheswari U."/>
            <person name="Martens C."/>
            <person name="Maumus F."/>
            <person name="Otillar R.P."/>
            <person name="Rayko E."/>
            <person name="Salamov A."/>
            <person name="Vandepoele K."/>
            <person name="Beszteri B."/>
            <person name="Gruber A."/>
            <person name="Heijde M."/>
            <person name="Katinka M."/>
            <person name="Mock T."/>
            <person name="Valentin K."/>
            <person name="Verret F."/>
            <person name="Berges J.A."/>
            <person name="Brownlee C."/>
            <person name="Cadoret J.P."/>
            <person name="Chiovitti A."/>
            <person name="Choi C.J."/>
            <person name="Coesel S."/>
            <person name="De Martino A."/>
            <person name="Detter J.C."/>
            <person name="Durkin C."/>
            <person name="Falciatore A."/>
            <person name="Fournet J."/>
            <person name="Haruta M."/>
            <person name="Huysman M.J."/>
            <person name="Jenkins B.D."/>
            <person name="Jiroutova K."/>
            <person name="Jorgensen R.E."/>
            <person name="Joubert Y."/>
            <person name="Kaplan A."/>
            <person name="Kroger N."/>
            <person name="Kroth P.G."/>
            <person name="La Roche J."/>
            <person name="Lindquist E."/>
            <person name="Lommer M."/>
            <person name="Martin-Jezequel V."/>
            <person name="Lopez P.J."/>
            <person name="Lucas S."/>
            <person name="Mangogna M."/>
            <person name="McGinnis K."/>
            <person name="Medlin L.K."/>
            <person name="Montsant A."/>
            <person name="Oudot-Le Secq M.P."/>
            <person name="Napoli C."/>
            <person name="Obornik M."/>
            <person name="Parker M.S."/>
            <person name="Petit J.L."/>
            <person name="Porcel B.M."/>
            <person name="Poulsen N."/>
            <person name="Robison M."/>
            <person name="Rychlewski L."/>
            <person name="Rynearson T.A."/>
            <person name="Schmutz J."/>
            <person name="Shapiro H."/>
            <person name="Siaut M."/>
            <person name="Stanley M."/>
            <person name="Sussman M.R."/>
            <person name="Taylor A.R."/>
            <person name="Vardi A."/>
            <person name="von Dassow P."/>
            <person name="Vyverman W."/>
            <person name="Willis A."/>
            <person name="Wyrwicz L.S."/>
            <person name="Rokhsar D.S."/>
            <person name="Weissenbach J."/>
            <person name="Armbrust E.V."/>
            <person name="Green B.R."/>
            <person name="Van de Peer Y."/>
            <person name="Grigoriev I.V."/>
        </authorList>
    </citation>
    <scope>NUCLEOTIDE SEQUENCE [LARGE SCALE GENOMIC DNA]</scope>
    <source>
        <strain evidence="11 12">CCAP 1055/1</strain>
    </source>
</reference>
<dbReference type="EMBL" id="CM000626">
    <property type="protein sequence ID" value="EEC43875.1"/>
    <property type="molecule type" value="Genomic_DNA"/>
</dbReference>
<evidence type="ECO:0000256" key="6">
    <source>
        <dbReference type="ARBA" id="ARBA00023180"/>
    </source>
</evidence>
<sequence>TPRKLRGNGLQETASEVINDYANAQYYGSVSIGNPAQSFQVIFDTGSSNLWVPKVGCSHCGNPFFGKKHKYNHESSSSYGQDDGSFDIMYGSGSVSGFFSLDDVTLSDGLVISGQRFAEVQDAGGLGLAYALGKFDGILGLGFTSISIDNTPTVFENAISQNVVDQPIFSFYLGDNQPGELTFGGFNPAHFTGELQYVKLSSATYWEIGMDGVSAGSYHADPNADGSPITAIVDSGTSLITGPRKEISALASSVGAKSTITGQFTIDCVKLDDMPDIVFLINGQEYVIPGKDAVIQAQGTCLFAFMGMDFPKPGPQWILGDVFMRKYYTVFNYADETIGFALSV</sequence>
<dbReference type="SMR" id="B7GBN2"/>
<evidence type="ECO:0000256" key="2">
    <source>
        <dbReference type="ARBA" id="ARBA00022670"/>
    </source>
</evidence>
<gene>
    <name evidence="11" type="ORF">PHATRDRAFT_16168</name>
</gene>
<dbReference type="PANTHER" id="PTHR47966">
    <property type="entry name" value="BETA-SITE APP-CLEAVING ENZYME, ISOFORM A-RELATED"/>
    <property type="match status" value="1"/>
</dbReference>
<keyword evidence="2 9" id="KW-0645">Protease</keyword>